<dbReference type="Pfam" id="PF02984">
    <property type="entry name" value="Cyclin_C"/>
    <property type="match status" value="1"/>
</dbReference>
<dbReference type="InterPro" id="IPR036915">
    <property type="entry name" value="Cyclin-like_sf"/>
</dbReference>
<feature type="domain" description="Cyclin C-terminal" evidence="5">
    <location>
        <begin position="159"/>
        <end position="304"/>
    </location>
</feature>
<dbReference type="FunFam" id="1.10.472.10:FF:000093">
    <property type="entry name" value="Predicted protein"/>
    <property type="match status" value="1"/>
</dbReference>
<evidence type="ECO:0000313" key="6">
    <source>
        <dbReference type="EMBL" id="VEU42534.1"/>
    </source>
</evidence>
<feature type="region of interest" description="Disordered" evidence="3">
    <location>
        <begin position="291"/>
        <end position="312"/>
    </location>
</feature>
<dbReference type="SMART" id="SM01332">
    <property type="entry name" value="Cyclin_C"/>
    <property type="match status" value="1"/>
</dbReference>
<dbReference type="EMBL" id="CAACVS010000449">
    <property type="protein sequence ID" value="VEU42534.1"/>
    <property type="molecule type" value="Genomic_DNA"/>
</dbReference>
<dbReference type="InterPro" id="IPR013763">
    <property type="entry name" value="Cyclin-like_dom"/>
</dbReference>
<dbReference type="Gene3D" id="1.10.472.10">
    <property type="entry name" value="Cyclin-like"/>
    <property type="match status" value="2"/>
</dbReference>
<dbReference type="Pfam" id="PF00134">
    <property type="entry name" value="Cyclin_N"/>
    <property type="match status" value="1"/>
</dbReference>
<sequence length="312" mass="35516">MMDTECTPSSFVIPEQDHNVGEIIANMLRQERTTYKREDYLTLLLPSKLNDDETIDASWRQRIVEWMYGVVDHCNLRRESVSVATYFLDLASCHDLVRSRKDFQLVAMTSLMLSIKLNDSTMVKLDSMVRLGRGLFNEADVIGMESKMLKAFTWHVHPPTPVCFMRQLLRLLPPESTPVARYIIVEVTRFVSEVSACLYKFVKYPASSMAFAAIIISMERIDEATLPLWQRHQFLYNVASTTGLESTSWDVLHAAEDLRISLDNNVNLQDLMQTIDAQCIRANQTIAAKESKDHAMEISGPNSPREVSAGVF</sequence>
<proteinExistence type="inferred from homology"/>
<dbReference type="PANTHER" id="PTHR10177">
    <property type="entry name" value="CYCLINS"/>
    <property type="match status" value="1"/>
</dbReference>
<organism evidence="6 7">
    <name type="scientific">Pseudo-nitzschia multistriata</name>
    <dbReference type="NCBI Taxonomy" id="183589"/>
    <lineage>
        <taxon>Eukaryota</taxon>
        <taxon>Sar</taxon>
        <taxon>Stramenopiles</taxon>
        <taxon>Ochrophyta</taxon>
        <taxon>Bacillariophyta</taxon>
        <taxon>Bacillariophyceae</taxon>
        <taxon>Bacillariophycidae</taxon>
        <taxon>Bacillariales</taxon>
        <taxon>Bacillariaceae</taxon>
        <taxon>Pseudo-nitzschia</taxon>
    </lineage>
</organism>
<dbReference type="InterPro" id="IPR004367">
    <property type="entry name" value="Cyclin_C-dom"/>
</dbReference>
<dbReference type="Proteomes" id="UP000291116">
    <property type="component" value="Unassembled WGS sequence"/>
</dbReference>
<reference evidence="6 7" key="1">
    <citation type="submission" date="2019-01" db="EMBL/GenBank/DDBJ databases">
        <authorList>
            <person name="Ferrante I. M."/>
        </authorList>
    </citation>
    <scope>NUCLEOTIDE SEQUENCE [LARGE SCALE GENOMIC DNA]</scope>
    <source>
        <strain evidence="6 7">B856</strain>
    </source>
</reference>
<dbReference type="InterPro" id="IPR006671">
    <property type="entry name" value="Cyclin_N"/>
</dbReference>
<gene>
    <name evidence="6" type="ORF">PSNMU_V1.4_AUG-EV-PASAV3_0095090</name>
</gene>
<evidence type="ECO:0000256" key="1">
    <source>
        <dbReference type="ARBA" id="ARBA00023127"/>
    </source>
</evidence>
<dbReference type="AlphaFoldDB" id="A0A448ZKJ0"/>
<dbReference type="OrthoDB" id="306099at2759"/>
<keyword evidence="7" id="KW-1185">Reference proteome</keyword>
<evidence type="ECO:0000256" key="3">
    <source>
        <dbReference type="SAM" id="MobiDB-lite"/>
    </source>
</evidence>
<evidence type="ECO:0000313" key="7">
    <source>
        <dbReference type="Proteomes" id="UP000291116"/>
    </source>
</evidence>
<dbReference type="SMART" id="SM00385">
    <property type="entry name" value="CYCLIN"/>
    <property type="match status" value="1"/>
</dbReference>
<keyword evidence="1 2" id="KW-0195">Cyclin</keyword>
<evidence type="ECO:0000256" key="2">
    <source>
        <dbReference type="RuleBase" id="RU000383"/>
    </source>
</evidence>
<evidence type="ECO:0000259" key="4">
    <source>
        <dbReference type="SMART" id="SM00385"/>
    </source>
</evidence>
<feature type="domain" description="Cyclin-like" evidence="4">
    <location>
        <begin position="65"/>
        <end position="150"/>
    </location>
</feature>
<evidence type="ECO:0008006" key="8">
    <source>
        <dbReference type="Google" id="ProtNLM"/>
    </source>
</evidence>
<dbReference type="SUPFAM" id="SSF47954">
    <property type="entry name" value="Cyclin-like"/>
    <property type="match status" value="2"/>
</dbReference>
<evidence type="ECO:0000259" key="5">
    <source>
        <dbReference type="SMART" id="SM01332"/>
    </source>
</evidence>
<name>A0A448ZKJ0_9STRA</name>
<dbReference type="InterPro" id="IPR039361">
    <property type="entry name" value="Cyclin"/>
</dbReference>
<comment type="similarity">
    <text evidence="2">Belongs to the cyclin family.</text>
</comment>
<accession>A0A448ZKJ0</accession>
<protein>
    <recommendedName>
        <fullName evidence="8">Cyclin-like domain-containing protein</fullName>
    </recommendedName>
</protein>